<dbReference type="Gene3D" id="3.30.1380.20">
    <property type="entry name" value="Trafficking protein particle complex subunit 3"/>
    <property type="match status" value="1"/>
</dbReference>
<dbReference type="Pfam" id="PF02830">
    <property type="entry name" value="V4R"/>
    <property type="match status" value="1"/>
</dbReference>
<dbReference type="PANTHER" id="PTHR35090">
    <property type="entry name" value="DNA-DIRECTED RNA POLYMERASE SUBUNIT I"/>
    <property type="match status" value="1"/>
</dbReference>
<dbReference type="InterPro" id="IPR002912">
    <property type="entry name" value="ACT_dom"/>
</dbReference>
<name>A0A497EK20_9CREN</name>
<sequence>MVVEPQYAQRPVFAREICLARIEPGKKLAELYVELPNMPIALAELFDTLAKYNISVSSMSSHVMHNKLVNFIIIDLSYAKASIEELLDELRYGLRIIPMRVECYIPEIDGVITEKFGFPPIAGNYEDGQELLVLRGSTFSSMLKTIKDLFGTGGDIIILQQAIQGGVDTAKNIEKMFSKSYVPPDFPFKLHLDVLTAFGFGIFEIVDRDRQRIVVRVEESVESRYLKRKYDTAKCVFIKGYLKGAIEEHYGRRVFVEETRCIARGDPYCEFVAKFE</sequence>
<dbReference type="InterPro" id="IPR045865">
    <property type="entry name" value="ACT-like_dom_sf"/>
</dbReference>
<organism evidence="2 3">
    <name type="scientific">Thermoproteota archaeon</name>
    <dbReference type="NCBI Taxonomy" id="2056631"/>
    <lineage>
        <taxon>Archaea</taxon>
        <taxon>Thermoproteota</taxon>
    </lineage>
</organism>
<dbReference type="SUPFAM" id="SSF55021">
    <property type="entry name" value="ACT-like"/>
    <property type="match status" value="1"/>
</dbReference>
<dbReference type="SMART" id="SM00989">
    <property type="entry name" value="V4R"/>
    <property type="match status" value="1"/>
</dbReference>
<feature type="domain" description="ACT" evidence="1">
    <location>
        <begin position="30"/>
        <end position="99"/>
    </location>
</feature>
<dbReference type="PANTHER" id="PTHR35090:SF2">
    <property type="entry name" value="ARSR FAMILY TRANSCRIPTIONAL REGULATOR"/>
    <property type="match status" value="1"/>
</dbReference>
<protein>
    <recommendedName>
        <fullName evidence="1">ACT domain-containing protein</fullName>
    </recommendedName>
</protein>
<dbReference type="AlphaFoldDB" id="A0A497EK20"/>
<dbReference type="InterPro" id="IPR004096">
    <property type="entry name" value="V4R"/>
</dbReference>
<reference evidence="2 3" key="1">
    <citation type="submission" date="2018-06" db="EMBL/GenBank/DDBJ databases">
        <title>Extensive metabolic versatility and redundancy in microbially diverse, dynamic hydrothermal sediments.</title>
        <authorList>
            <person name="Dombrowski N."/>
            <person name="Teske A."/>
            <person name="Baker B.J."/>
        </authorList>
    </citation>
    <scope>NUCLEOTIDE SEQUENCE [LARGE SCALE GENOMIC DNA]</scope>
    <source>
        <strain evidence="2">B66_G16</strain>
    </source>
</reference>
<proteinExistence type="predicted"/>
<dbReference type="Pfam" id="PF01842">
    <property type="entry name" value="ACT"/>
    <property type="match status" value="1"/>
</dbReference>
<evidence type="ECO:0000259" key="1">
    <source>
        <dbReference type="PROSITE" id="PS51671"/>
    </source>
</evidence>
<gene>
    <name evidence="2" type="ORF">DRJ31_10410</name>
</gene>
<dbReference type="InterPro" id="IPR024096">
    <property type="entry name" value="NO_sig/Golgi_transp_ligand-bd"/>
</dbReference>
<evidence type="ECO:0000313" key="2">
    <source>
        <dbReference type="EMBL" id="RLE46095.1"/>
    </source>
</evidence>
<accession>A0A497EK20</accession>
<dbReference type="Proteomes" id="UP000278475">
    <property type="component" value="Unassembled WGS sequence"/>
</dbReference>
<dbReference type="PROSITE" id="PS51671">
    <property type="entry name" value="ACT"/>
    <property type="match status" value="1"/>
</dbReference>
<comment type="caution">
    <text evidence="2">The sequence shown here is derived from an EMBL/GenBank/DDBJ whole genome shotgun (WGS) entry which is preliminary data.</text>
</comment>
<evidence type="ECO:0000313" key="3">
    <source>
        <dbReference type="Proteomes" id="UP000278475"/>
    </source>
</evidence>
<dbReference type="EMBL" id="QMQV01000207">
    <property type="protein sequence ID" value="RLE46095.1"/>
    <property type="molecule type" value="Genomic_DNA"/>
</dbReference>
<dbReference type="SUPFAM" id="SSF111126">
    <property type="entry name" value="Ligand-binding domain in the NO signalling and Golgi transport"/>
    <property type="match status" value="1"/>
</dbReference>